<evidence type="ECO:0000256" key="5">
    <source>
        <dbReference type="ARBA" id="ARBA00023175"/>
    </source>
</evidence>
<accession>A0A178V8D5</accession>
<evidence type="ECO:0000313" key="11">
    <source>
        <dbReference type="EMBL" id="OAP02497.1"/>
    </source>
</evidence>
<name>A0A178V8D5_ARATH</name>
<dbReference type="PANTHER" id="PTHR37739">
    <property type="entry name" value="KINESIN-LIKE PROTEIN KIN-12D"/>
    <property type="match status" value="1"/>
</dbReference>
<protein>
    <submittedName>
        <fullName evidence="11">POK1</fullName>
    </submittedName>
</protein>
<dbReference type="GO" id="GO:0003777">
    <property type="term" value="F:microtubule motor activity"/>
    <property type="evidence" value="ECO:0007669"/>
    <property type="project" value="InterPro"/>
</dbReference>
<feature type="coiled-coil region" evidence="8">
    <location>
        <begin position="541"/>
        <end position="600"/>
    </location>
</feature>
<evidence type="ECO:0000256" key="8">
    <source>
        <dbReference type="SAM" id="Coils"/>
    </source>
</evidence>
<dbReference type="Proteomes" id="UP000078284">
    <property type="component" value="Chromosome 3"/>
</dbReference>
<feature type="coiled-coil region" evidence="8">
    <location>
        <begin position="1464"/>
        <end position="1491"/>
    </location>
</feature>
<dbReference type="SUPFAM" id="SSF52540">
    <property type="entry name" value="P-loop containing nucleoside triphosphate hydrolases"/>
    <property type="match status" value="1"/>
</dbReference>
<dbReference type="EMBL" id="LUHQ01000003">
    <property type="protein sequence ID" value="OAP02497.1"/>
    <property type="molecule type" value="Genomic_DNA"/>
</dbReference>
<feature type="coiled-coil region" evidence="8">
    <location>
        <begin position="1212"/>
        <end position="1267"/>
    </location>
</feature>
<dbReference type="PROSITE" id="PS50067">
    <property type="entry name" value="KINESIN_MOTOR_2"/>
    <property type="match status" value="1"/>
</dbReference>
<keyword evidence="3" id="KW-0067">ATP-binding</keyword>
<proteinExistence type="inferred from homology"/>
<comment type="caution">
    <text evidence="7">Lacks conserved residue(s) required for the propagation of feature annotation.</text>
</comment>
<dbReference type="GO" id="GO:0005524">
    <property type="term" value="F:ATP binding"/>
    <property type="evidence" value="ECO:0007669"/>
    <property type="project" value="UniProtKB-KW"/>
</dbReference>
<gene>
    <name evidence="11" type="ordered locus">AXX17_At3g18310</name>
</gene>
<keyword evidence="5" id="KW-0505">Motor protein</keyword>
<dbReference type="InterPro" id="IPR027417">
    <property type="entry name" value="P-loop_NTPase"/>
</dbReference>
<keyword evidence="1" id="KW-0493">Microtubule</keyword>
<dbReference type="GO" id="GO:0005874">
    <property type="term" value="C:microtubule"/>
    <property type="evidence" value="ECO:0007669"/>
    <property type="project" value="UniProtKB-KW"/>
</dbReference>
<evidence type="ECO:0000256" key="6">
    <source>
        <dbReference type="ARBA" id="ARBA00034488"/>
    </source>
</evidence>
<feature type="coiled-coil region" evidence="8">
    <location>
        <begin position="71"/>
        <end position="98"/>
    </location>
</feature>
<keyword evidence="4 8" id="KW-0175">Coiled coil</keyword>
<sequence length="1625" mass="185035">MSLVDLAHGKHRHVPYRDSRLTFLLQDSLGGNSKTMIIANVSPSLCSTNETLSTLKFAQRAKLIQNNAKVNEDASGDVTALQQEIRKLKVQLTSLLKNHDSCGALSDCISSLEESRYSGTCKVAGETRQDKCHCQVKNMNDNMIGALRREKIAESALQKSEAEIERIDCLVRDMEEDAKRIKIMLNLREEKVGEMEFCTSGSLMTKECLIEENKTLKGEIKLLRDSIDKNPELTRSALENTKLREQLQRYQKFYEHGEREALLAEVTGLRDQLLDVLEAKDESFSKHVMKENEMEKEFEDCRNMNSSLIRELDEIQAGLGRYLNFDQIQSNVVASSTRGAEQAETMPTISEIQEEVAISHSKNYDRGALVKTDEGIDRSILQFKLGKLMKDLEEARTLNCKYEKDHKSQLSQQEDIEVVREQVETETARTILELQEEVIALQSEFQRRICNLTEENQSIKDTITARESEIRALNQDWEKATLELTNFIVDGSKSIKNASTQIESIICSFPQVNAWIGDYVEKAAKNCIKKEETILLLQKSLEDARILVAEMNLKLNSLKGATIALNEFQLGGNAATTEEAFNLNNDVDRMSDEVDTLESNFKANQYSILKTERHAEAALAVTKWLSDSRDQHQMMEKVQDQSVKEFGTLSSISASLSAEGNADISLSRDGHLSDATYPKGDELSTSSSDFSNCRWQHDCALNVKCQGVSSSESDAQESNNKITSAALIAKNGSAHSVYCGEGRQSVEKPLTIMMGREETEYKCSKPLSSGVYMGLMQRMDPVRTFFDRFEEVNATMKEADLTICELVKANEKSNSVTEMWLQTHEELISKEKNLMDDLEQVKSILSACEEEKQVLLNQTHTTLADMENSVSLLEEYFQEMKRGVEETVEALFSHARLAGKELLQLISNSRPSLEQIASEFMEREFTMYATYQCHIGKLIDQILDQRKQVITPNLSGQETNQSVKINAIGYNAEDEVTKKQNREEIVTGLENDEVVQSHESLLYENLYLKKELERKEALFEGLLFDFRLLQESASNKRDIKNEMDELFDALCKVQLELELKASQVHELFVHNENLENCSIDLKTALFTSQSDLEQAKERIQILAEQNDELRALVSDLCKEKAAAEEGLDEQRDLVNRLEKEILHLTTTAEKQLLSEVKSIEENLKKTSDEKDQIVDEICSLNNKLELAYAIADEKEAIAVEAHQESEASKIYAEQKEEEVKILEISVEELERTINILERRVYDMDEEVKRHRTTQDSLETELQALRQRLFRFENFTGTMVTTNESTEEYKSHISRSTGLQGAHSQIQVLQKEVAEQTKEIKQLKEYISEILLHSEAQSSAYQEKYKTLEVMIRDFKLEDSSSSAAETISHKTEKSSTRSRGSSSPFRCIVGLVQQMKLEKDQELTMARVRVEELESLLAVKQKEICTLNTRIAAADSMTHDVIRDLLGVKMDITSYAELIDQHQVQRVVEKAQQHAEEILSKEQEVMNLKRHIDYLFKDRESCMSELNKKDTDVLSTQISLDQLQERVQLLSMQNEMLKNDKSNLLRKLAELDRTVHNAQASNHRVPQTTKDTASFKLADTDYTKRLENAQKLLSHANNELAKYRKTSNNHPSTRTQGQSSGTRYR</sequence>
<dbReference type="PANTHER" id="PTHR37739:SF18">
    <property type="entry name" value="KINESIN-LIKE PROTEIN KIN-12C"/>
    <property type="match status" value="1"/>
</dbReference>
<feature type="coiled-coil region" evidence="8">
    <location>
        <begin position="1520"/>
        <end position="1561"/>
    </location>
</feature>
<feature type="region of interest" description="Disordered" evidence="9">
    <location>
        <begin position="1602"/>
        <end position="1625"/>
    </location>
</feature>
<dbReference type="InterPro" id="IPR036961">
    <property type="entry name" value="Kinesin_motor_dom_sf"/>
</dbReference>
<reference evidence="12" key="1">
    <citation type="journal article" date="2016" name="Proc. Natl. Acad. Sci. U.S.A.">
        <title>Chromosome-level assembly of Arabidopsis thaliana Ler reveals the extent of translocation and inversion polymorphisms.</title>
        <authorList>
            <person name="Zapata L."/>
            <person name="Ding J."/>
            <person name="Willing E.M."/>
            <person name="Hartwig B."/>
            <person name="Bezdan D."/>
            <person name="Jiao W.B."/>
            <person name="Patel V."/>
            <person name="Velikkakam James G."/>
            <person name="Koornneef M."/>
            <person name="Ossowski S."/>
            <person name="Schneeberger K."/>
        </authorList>
    </citation>
    <scope>NUCLEOTIDE SEQUENCE [LARGE SCALE GENOMIC DNA]</scope>
    <source>
        <strain evidence="12">cv. Landsberg erecta</strain>
    </source>
</reference>
<keyword evidence="2" id="KW-0547">Nucleotide-binding</keyword>
<feature type="coiled-coil region" evidence="8">
    <location>
        <begin position="821"/>
        <end position="858"/>
    </location>
</feature>
<comment type="similarity">
    <text evidence="6">Belongs to the TRAFAC class myosin-kinesin ATPase superfamily. Kinesin family. KIN-12 subfamily.</text>
</comment>
<feature type="coiled-coil region" evidence="8">
    <location>
        <begin position="1092"/>
        <end position="1176"/>
    </location>
</feature>
<feature type="region of interest" description="Disordered" evidence="9">
    <location>
        <begin position="1362"/>
        <end position="1382"/>
    </location>
</feature>
<evidence type="ECO:0000256" key="3">
    <source>
        <dbReference type="ARBA" id="ARBA00022840"/>
    </source>
</evidence>
<feature type="compositionally biased region" description="Polar residues" evidence="9">
    <location>
        <begin position="1606"/>
        <end position="1625"/>
    </location>
</feature>
<dbReference type="ExpressionAtlas" id="A0A178V8D5">
    <property type="expression patterns" value="baseline and differential"/>
</dbReference>
<evidence type="ECO:0000259" key="10">
    <source>
        <dbReference type="PROSITE" id="PS50067"/>
    </source>
</evidence>
<feature type="domain" description="Kinesin motor" evidence="10">
    <location>
        <begin position="1"/>
        <end position="64"/>
    </location>
</feature>
<dbReference type="Pfam" id="PF00225">
    <property type="entry name" value="Kinesin"/>
    <property type="match status" value="1"/>
</dbReference>
<evidence type="ECO:0000256" key="9">
    <source>
        <dbReference type="SAM" id="MobiDB-lite"/>
    </source>
</evidence>
<dbReference type="GO" id="GO:0008017">
    <property type="term" value="F:microtubule binding"/>
    <property type="evidence" value="ECO:0007669"/>
    <property type="project" value="InterPro"/>
</dbReference>
<evidence type="ECO:0000256" key="7">
    <source>
        <dbReference type="PROSITE-ProRule" id="PRU00283"/>
    </source>
</evidence>
<evidence type="ECO:0000256" key="1">
    <source>
        <dbReference type="ARBA" id="ARBA00022701"/>
    </source>
</evidence>
<evidence type="ECO:0000256" key="2">
    <source>
        <dbReference type="ARBA" id="ARBA00022741"/>
    </source>
</evidence>
<evidence type="ECO:0000313" key="12">
    <source>
        <dbReference type="Proteomes" id="UP000078284"/>
    </source>
</evidence>
<dbReference type="InterPro" id="IPR044986">
    <property type="entry name" value="KIF15/KIN-12"/>
</dbReference>
<evidence type="ECO:0000256" key="4">
    <source>
        <dbReference type="ARBA" id="ARBA00023054"/>
    </source>
</evidence>
<dbReference type="InterPro" id="IPR001752">
    <property type="entry name" value="Kinesin_motor_dom"/>
</dbReference>
<organism evidence="11 12">
    <name type="scientific">Arabidopsis thaliana</name>
    <name type="common">Mouse-ear cress</name>
    <dbReference type="NCBI Taxonomy" id="3702"/>
    <lineage>
        <taxon>Eukaryota</taxon>
        <taxon>Viridiplantae</taxon>
        <taxon>Streptophyta</taxon>
        <taxon>Embryophyta</taxon>
        <taxon>Tracheophyta</taxon>
        <taxon>Spermatophyta</taxon>
        <taxon>Magnoliopsida</taxon>
        <taxon>eudicotyledons</taxon>
        <taxon>Gunneridae</taxon>
        <taxon>Pentapetalae</taxon>
        <taxon>rosids</taxon>
        <taxon>malvids</taxon>
        <taxon>Brassicales</taxon>
        <taxon>Brassicaceae</taxon>
        <taxon>Camelineae</taxon>
        <taxon>Arabidopsis</taxon>
    </lineage>
</organism>
<comment type="caution">
    <text evidence="11">The sequence shown here is derived from an EMBL/GenBank/DDBJ whole genome shotgun (WGS) entry which is preliminary data.</text>
</comment>
<dbReference type="GO" id="GO:0007018">
    <property type="term" value="P:microtubule-based movement"/>
    <property type="evidence" value="ECO:0007669"/>
    <property type="project" value="InterPro"/>
</dbReference>
<feature type="coiled-coil region" evidence="8">
    <location>
        <begin position="1298"/>
        <end position="1325"/>
    </location>
</feature>
<dbReference type="Gene3D" id="3.40.850.10">
    <property type="entry name" value="Kinesin motor domain"/>
    <property type="match status" value="1"/>
</dbReference>